<feature type="compositionally biased region" description="Basic residues" evidence="1">
    <location>
        <begin position="217"/>
        <end position="228"/>
    </location>
</feature>
<organism evidence="2 3">
    <name type="scientific">Triplophysa rosa</name>
    <name type="common">Cave loach</name>
    <dbReference type="NCBI Taxonomy" id="992332"/>
    <lineage>
        <taxon>Eukaryota</taxon>
        <taxon>Metazoa</taxon>
        <taxon>Chordata</taxon>
        <taxon>Craniata</taxon>
        <taxon>Vertebrata</taxon>
        <taxon>Euteleostomi</taxon>
        <taxon>Actinopterygii</taxon>
        <taxon>Neopterygii</taxon>
        <taxon>Teleostei</taxon>
        <taxon>Ostariophysi</taxon>
        <taxon>Cypriniformes</taxon>
        <taxon>Nemacheilidae</taxon>
        <taxon>Triplophysa</taxon>
    </lineage>
</organism>
<evidence type="ECO:0000313" key="3">
    <source>
        <dbReference type="Proteomes" id="UP001059041"/>
    </source>
</evidence>
<reference evidence="2" key="1">
    <citation type="submission" date="2021-02" db="EMBL/GenBank/DDBJ databases">
        <title>Comparative genomics reveals that relaxation of natural selection precedes convergent phenotypic evolution of cavefish.</title>
        <authorList>
            <person name="Peng Z."/>
        </authorList>
    </citation>
    <scope>NUCLEOTIDE SEQUENCE</scope>
    <source>
        <tissue evidence="2">Muscle</tissue>
    </source>
</reference>
<dbReference type="EMBL" id="JAFHDT010000008">
    <property type="protein sequence ID" value="KAI7806342.1"/>
    <property type="molecule type" value="Genomic_DNA"/>
</dbReference>
<comment type="caution">
    <text evidence="2">The sequence shown here is derived from an EMBL/GenBank/DDBJ whole genome shotgun (WGS) entry which is preliminary data.</text>
</comment>
<evidence type="ECO:0000256" key="1">
    <source>
        <dbReference type="SAM" id="MobiDB-lite"/>
    </source>
</evidence>
<feature type="region of interest" description="Disordered" evidence="1">
    <location>
        <begin position="217"/>
        <end position="248"/>
    </location>
</feature>
<protein>
    <submittedName>
        <fullName evidence="2">Uncharacterized protein</fullName>
    </submittedName>
</protein>
<feature type="region of interest" description="Disordered" evidence="1">
    <location>
        <begin position="83"/>
        <end position="105"/>
    </location>
</feature>
<name>A0A9W7WQ74_TRIRA</name>
<accession>A0A9W7WQ74</accession>
<sequence length="474" mass="53256">MLFTVIYGGKKKLIKVDGADYTSLMTQVRKKFSISDKDLTLQNDTGVEVDEDVFTDLLEERSHDILWRVVDKDSECSVLDSSCSSQTDTLSVSSETDDSAGPSSKRPCFDGVFEAKQFVRDILEEKAGGPAVLSEYKEHGKLTDSIRRHLVNIVVTHITDKEGRVPSKETKTRCALGIVTLFPSMKDPYSRTGYEHFYDPKSNQGYISWQLKTVSRQSKHHGGHHSKKDARSSGTSDSEGSGGPTAHRETCNHLEQQLEGDQCKEAISFMNHCVEKDLIFEKMKATFKHRQLLIHDAAKSNTVLSVFLRFLDTKGLTLHLNSLLSDAQGNRQDEDSDWQVWDSDMSSILLLAYLLPPSAGGRNKSTKISIREAMDHIVQFHKACRSLTEHINKTEGLQPHLLAVGSAKNIIHDFYIVLDGKLLPCQAKSSLAAFDELFKAYAMYTFIQTTIYKIDLGTYRETPRVKDLRAKLLN</sequence>
<gene>
    <name evidence="2" type="ORF">IRJ41_004260</name>
</gene>
<dbReference type="Proteomes" id="UP001059041">
    <property type="component" value="Linkage Group LG8"/>
</dbReference>
<dbReference type="PANTHER" id="PTHR31025:SF29">
    <property type="entry name" value="SI:CH211-196P9.1"/>
    <property type="match status" value="1"/>
</dbReference>
<dbReference type="PANTHER" id="PTHR31025">
    <property type="entry name" value="SI:CH211-196P9.1-RELATED"/>
    <property type="match status" value="1"/>
</dbReference>
<evidence type="ECO:0000313" key="2">
    <source>
        <dbReference type="EMBL" id="KAI7806342.1"/>
    </source>
</evidence>
<dbReference type="AlphaFoldDB" id="A0A9W7WQ74"/>
<proteinExistence type="predicted"/>
<keyword evidence="3" id="KW-1185">Reference proteome</keyword>